<evidence type="ECO:0000313" key="1">
    <source>
        <dbReference type="EMBL" id="KYD23180.1"/>
    </source>
</evidence>
<name>A0A150MF77_9BACI</name>
<comment type="caution">
    <text evidence="1">The sequence shown here is derived from an EMBL/GenBank/DDBJ whole genome shotgun (WGS) entry which is preliminary data.</text>
</comment>
<protein>
    <submittedName>
        <fullName evidence="1">Uncharacterized protein</fullName>
    </submittedName>
</protein>
<sequence length="44" mass="5237">MVNRAVFYVSIRSYSRFFPCVIGSKCNVVFNYKEIKADRCRHCE</sequence>
<gene>
    <name evidence="1" type="ORF">B4135_1003</name>
</gene>
<organism evidence="1 2">
    <name type="scientific">Caldibacillus debilis</name>
    <dbReference type="NCBI Taxonomy" id="301148"/>
    <lineage>
        <taxon>Bacteria</taxon>
        <taxon>Bacillati</taxon>
        <taxon>Bacillota</taxon>
        <taxon>Bacilli</taxon>
        <taxon>Bacillales</taxon>
        <taxon>Bacillaceae</taxon>
        <taxon>Caldibacillus</taxon>
    </lineage>
</organism>
<dbReference type="EMBL" id="LQYT01000001">
    <property type="protein sequence ID" value="KYD23180.1"/>
    <property type="molecule type" value="Genomic_DNA"/>
</dbReference>
<accession>A0A150MF77</accession>
<dbReference type="Proteomes" id="UP000075683">
    <property type="component" value="Unassembled WGS sequence"/>
</dbReference>
<evidence type="ECO:0000313" key="2">
    <source>
        <dbReference type="Proteomes" id="UP000075683"/>
    </source>
</evidence>
<reference evidence="1 2" key="1">
    <citation type="submission" date="2016-01" db="EMBL/GenBank/DDBJ databases">
        <title>Draft Genome Sequences of Seven Thermophilic Sporeformers Isolated from Foods.</title>
        <authorList>
            <person name="Berendsen E.M."/>
            <person name="Wells-Bennik M.H."/>
            <person name="Krawcyk A.O."/>
            <person name="De Jong A."/>
            <person name="Holsappel S."/>
            <person name="Eijlander R.T."/>
            <person name="Kuipers O.P."/>
        </authorList>
    </citation>
    <scope>NUCLEOTIDE SEQUENCE [LARGE SCALE GENOMIC DNA]</scope>
    <source>
        <strain evidence="1 2">B4135</strain>
    </source>
</reference>
<proteinExistence type="predicted"/>
<dbReference type="AlphaFoldDB" id="A0A150MF77"/>